<dbReference type="Gene3D" id="1.20.5.340">
    <property type="match status" value="1"/>
</dbReference>
<name>A0A9D4PM22_RHISA</name>
<feature type="compositionally biased region" description="Basic and acidic residues" evidence="2">
    <location>
        <begin position="52"/>
        <end position="63"/>
    </location>
</feature>
<feature type="compositionally biased region" description="Basic and acidic residues" evidence="2">
    <location>
        <begin position="317"/>
        <end position="338"/>
    </location>
</feature>
<comment type="caution">
    <text evidence="3">The sequence shown here is derived from an EMBL/GenBank/DDBJ whole genome shotgun (WGS) entry which is preliminary data.</text>
</comment>
<feature type="coiled-coil region" evidence="1">
    <location>
        <begin position="517"/>
        <end position="544"/>
    </location>
</feature>
<sequence>MMQYAVEGETITPEEFEAGEWAPVLKAQDRFKKSPYGDNAKNTPCETQAGSDGRKTHGAEQAKRGKAPVWKKRGPFLKMPATDFKVVYRPQNWDLSVVTARELGCALRAAARLTSVTAAEEDLVRVNGTNNTLTVSTPCMKRSGAYATVKTLKLGDHDLPVSAYVAPLENSVRGVIYNAYDGCPVEEVRAGFLKKNEGMEILDARPLGKSKAIQITFGGKRVPRQVTYWNCLYAVIPYRNLVETCYNCRRVRHRADVCYRPKTNLCHRCGEDHPAPPEGEPLTCTPECIVCHGAHHTGSRNCKFRLPRKPPTGRQQSIERESQAGKDERHSRAKERSSSGKRSTSKSRDRSSSFPPFPGGGGGEESGRVPSPDRNARDTTKKVSLSNAGSQNETARERELETLVQQQGDLIKKMEARIAEMERALKSGQRQGVQAPAIQGLQKATQAASARVQECAAMEVENRGPVKRPLPADEGVNAKRLAETSTVDMPQPVVKVTSLKADVNNLAEKVGKQGERQDRLEARVDKIEARLDKIEERLGTLASEFRASQTQLAKRKHWTTCCLIMAPRQQIEIWQWNCRGFRRKRVLVHRNTTAIQHTVHSSREDYVLLEIVPERKDEKRLKSACGAWLVHGHGPVSSDRANQPGERSELIGQRARQPRRPWWPGSFRDPNETDHQPSTTKAVFAIAAARLRHSNLQRRSVV</sequence>
<feature type="region of interest" description="Disordered" evidence="2">
    <location>
        <begin position="32"/>
        <end position="66"/>
    </location>
</feature>
<protein>
    <submittedName>
        <fullName evidence="3">Uncharacterized protein</fullName>
    </submittedName>
</protein>
<keyword evidence="1" id="KW-0175">Coiled coil</keyword>
<accession>A0A9D4PM22</accession>
<gene>
    <name evidence="3" type="ORF">HPB52_008174</name>
</gene>
<feature type="region of interest" description="Disordered" evidence="2">
    <location>
        <begin position="297"/>
        <end position="398"/>
    </location>
</feature>
<dbReference type="VEuPathDB" id="VectorBase:RSAN_056796"/>
<feature type="coiled-coil region" evidence="1">
    <location>
        <begin position="404"/>
        <end position="431"/>
    </location>
</feature>
<evidence type="ECO:0000313" key="3">
    <source>
        <dbReference type="EMBL" id="KAH7947184.1"/>
    </source>
</evidence>
<dbReference type="EMBL" id="JABSTV010001252">
    <property type="protein sequence ID" value="KAH7947184.1"/>
    <property type="molecule type" value="Genomic_DNA"/>
</dbReference>
<feature type="compositionally biased region" description="Polar residues" evidence="2">
    <location>
        <begin position="382"/>
        <end position="393"/>
    </location>
</feature>
<feature type="region of interest" description="Disordered" evidence="2">
    <location>
        <begin position="633"/>
        <end position="678"/>
    </location>
</feature>
<feature type="compositionally biased region" description="Basic residues" evidence="2">
    <location>
        <begin position="297"/>
        <end position="308"/>
    </location>
</feature>
<evidence type="ECO:0000256" key="1">
    <source>
        <dbReference type="SAM" id="Coils"/>
    </source>
</evidence>
<reference evidence="3" key="1">
    <citation type="journal article" date="2020" name="Cell">
        <title>Large-Scale Comparative Analyses of Tick Genomes Elucidate Their Genetic Diversity and Vector Capacities.</title>
        <authorList>
            <consortium name="Tick Genome and Microbiome Consortium (TIGMIC)"/>
            <person name="Jia N."/>
            <person name="Wang J."/>
            <person name="Shi W."/>
            <person name="Du L."/>
            <person name="Sun Y."/>
            <person name="Zhan W."/>
            <person name="Jiang J.F."/>
            <person name="Wang Q."/>
            <person name="Zhang B."/>
            <person name="Ji P."/>
            <person name="Bell-Sakyi L."/>
            <person name="Cui X.M."/>
            <person name="Yuan T.T."/>
            <person name="Jiang B.G."/>
            <person name="Yang W.F."/>
            <person name="Lam T.T."/>
            <person name="Chang Q.C."/>
            <person name="Ding S.J."/>
            <person name="Wang X.J."/>
            <person name="Zhu J.G."/>
            <person name="Ruan X.D."/>
            <person name="Zhao L."/>
            <person name="Wei J.T."/>
            <person name="Ye R.Z."/>
            <person name="Que T.C."/>
            <person name="Du C.H."/>
            <person name="Zhou Y.H."/>
            <person name="Cheng J.X."/>
            <person name="Dai P.F."/>
            <person name="Guo W.B."/>
            <person name="Han X.H."/>
            <person name="Huang E.J."/>
            <person name="Li L.F."/>
            <person name="Wei W."/>
            <person name="Gao Y.C."/>
            <person name="Liu J.Z."/>
            <person name="Shao H.Z."/>
            <person name="Wang X."/>
            <person name="Wang C.C."/>
            <person name="Yang T.C."/>
            <person name="Huo Q.B."/>
            <person name="Li W."/>
            <person name="Chen H.Y."/>
            <person name="Chen S.E."/>
            <person name="Zhou L.G."/>
            <person name="Ni X.B."/>
            <person name="Tian J.H."/>
            <person name="Sheng Y."/>
            <person name="Liu T."/>
            <person name="Pan Y.S."/>
            <person name="Xia L.Y."/>
            <person name="Li J."/>
            <person name="Zhao F."/>
            <person name="Cao W.C."/>
        </authorList>
    </citation>
    <scope>NUCLEOTIDE SEQUENCE</scope>
    <source>
        <strain evidence="3">Rsan-2018</strain>
    </source>
</reference>
<evidence type="ECO:0000313" key="4">
    <source>
        <dbReference type="Proteomes" id="UP000821837"/>
    </source>
</evidence>
<organism evidence="3 4">
    <name type="scientific">Rhipicephalus sanguineus</name>
    <name type="common">Brown dog tick</name>
    <name type="synonym">Ixodes sanguineus</name>
    <dbReference type="NCBI Taxonomy" id="34632"/>
    <lineage>
        <taxon>Eukaryota</taxon>
        <taxon>Metazoa</taxon>
        <taxon>Ecdysozoa</taxon>
        <taxon>Arthropoda</taxon>
        <taxon>Chelicerata</taxon>
        <taxon>Arachnida</taxon>
        <taxon>Acari</taxon>
        <taxon>Parasitiformes</taxon>
        <taxon>Ixodida</taxon>
        <taxon>Ixodoidea</taxon>
        <taxon>Ixodidae</taxon>
        <taxon>Rhipicephalinae</taxon>
        <taxon>Rhipicephalus</taxon>
        <taxon>Rhipicephalus</taxon>
    </lineage>
</organism>
<dbReference type="AlphaFoldDB" id="A0A9D4PM22"/>
<evidence type="ECO:0000256" key="2">
    <source>
        <dbReference type="SAM" id="MobiDB-lite"/>
    </source>
</evidence>
<keyword evidence="4" id="KW-1185">Reference proteome</keyword>
<feature type="compositionally biased region" description="Polar residues" evidence="2">
    <location>
        <begin position="40"/>
        <end position="50"/>
    </location>
</feature>
<dbReference type="Proteomes" id="UP000821837">
    <property type="component" value="Chromosome 6"/>
</dbReference>
<reference evidence="3" key="2">
    <citation type="submission" date="2021-09" db="EMBL/GenBank/DDBJ databases">
        <authorList>
            <person name="Jia N."/>
            <person name="Wang J."/>
            <person name="Shi W."/>
            <person name="Du L."/>
            <person name="Sun Y."/>
            <person name="Zhan W."/>
            <person name="Jiang J."/>
            <person name="Wang Q."/>
            <person name="Zhang B."/>
            <person name="Ji P."/>
            <person name="Sakyi L.B."/>
            <person name="Cui X."/>
            <person name="Yuan T."/>
            <person name="Jiang B."/>
            <person name="Yang W."/>
            <person name="Lam T.T.-Y."/>
            <person name="Chang Q."/>
            <person name="Ding S."/>
            <person name="Wang X."/>
            <person name="Zhu J."/>
            <person name="Ruan X."/>
            <person name="Zhao L."/>
            <person name="Wei J."/>
            <person name="Que T."/>
            <person name="Du C."/>
            <person name="Cheng J."/>
            <person name="Dai P."/>
            <person name="Han X."/>
            <person name="Huang E."/>
            <person name="Gao Y."/>
            <person name="Liu J."/>
            <person name="Shao H."/>
            <person name="Ye R."/>
            <person name="Li L."/>
            <person name="Wei W."/>
            <person name="Wang X."/>
            <person name="Wang C."/>
            <person name="Huo Q."/>
            <person name="Li W."/>
            <person name="Guo W."/>
            <person name="Chen H."/>
            <person name="Chen S."/>
            <person name="Zhou L."/>
            <person name="Zhou L."/>
            <person name="Ni X."/>
            <person name="Tian J."/>
            <person name="Zhou Y."/>
            <person name="Sheng Y."/>
            <person name="Liu T."/>
            <person name="Pan Y."/>
            <person name="Xia L."/>
            <person name="Li J."/>
            <person name="Zhao F."/>
            <person name="Cao W."/>
        </authorList>
    </citation>
    <scope>NUCLEOTIDE SEQUENCE</scope>
    <source>
        <strain evidence="3">Rsan-2018</strain>
        <tissue evidence="3">Larvae</tissue>
    </source>
</reference>
<proteinExistence type="predicted"/>